<keyword evidence="5" id="KW-0175">Coiled coil</keyword>
<evidence type="ECO:0000256" key="1">
    <source>
        <dbReference type="ARBA" id="ARBA00004123"/>
    </source>
</evidence>
<feature type="region of interest" description="Disordered" evidence="6">
    <location>
        <begin position="1"/>
        <end position="135"/>
    </location>
</feature>
<evidence type="ECO:0000313" key="9">
    <source>
        <dbReference type="Proteomes" id="UP000310039"/>
    </source>
</evidence>
<keyword evidence="3" id="KW-0804">Transcription</keyword>
<feature type="coiled-coil region" evidence="5">
    <location>
        <begin position="488"/>
        <end position="542"/>
    </location>
</feature>
<comment type="caution">
    <text evidence="8">The sequence shown here is derived from an EMBL/GenBank/DDBJ whole genome shotgun (WGS) entry which is preliminary data.</text>
</comment>
<proteinExistence type="predicted"/>
<dbReference type="InterPro" id="IPR004343">
    <property type="entry name" value="Plus-3_dom"/>
</dbReference>
<accession>A0A4S9YCN3</accession>
<feature type="compositionally biased region" description="Basic and acidic residues" evidence="6">
    <location>
        <begin position="262"/>
        <end position="275"/>
    </location>
</feature>
<dbReference type="AlphaFoldDB" id="A0A4S9YCN3"/>
<feature type="region of interest" description="Disordered" evidence="6">
    <location>
        <begin position="175"/>
        <end position="275"/>
    </location>
</feature>
<feature type="compositionally biased region" description="Acidic residues" evidence="6">
    <location>
        <begin position="111"/>
        <end position="123"/>
    </location>
</feature>
<gene>
    <name evidence="8" type="ORF">D6C84_00503</name>
</gene>
<evidence type="ECO:0000256" key="3">
    <source>
        <dbReference type="ARBA" id="ARBA00023163"/>
    </source>
</evidence>
<reference evidence="8 9" key="1">
    <citation type="submission" date="2018-10" db="EMBL/GenBank/DDBJ databases">
        <title>Fifty Aureobasidium pullulans genomes reveal a recombining polyextremotolerant generalist.</title>
        <authorList>
            <person name="Gostincar C."/>
            <person name="Turk M."/>
            <person name="Zajc J."/>
            <person name="Gunde-Cimerman N."/>
        </authorList>
    </citation>
    <scope>NUCLEOTIDE SEQUENCE [LARGE SCALE GENOMIC DNA]</scope>
    <source>
        <strain evidence="8 9">EXF-3403</strain>
    </source>
</reference>
<dbReference type="Proteomes" id="UP000310039">
    <property type="component" value="Unassembled WGS sequence"/>
</dbReference>
<evidence type="ECO:0000256" key="2">
    <source>
        <dbReference type="ARBA" id="ARBA00023015"/>
    </source>
</evidence>
<name>A0A4S9YCN3_AURPU</name>
<dbReference type="GO" id="GO:0016593">
    <property type="term" value="C:Cdc73/Paf1 complex"/>
    <property type="evidence" value="ECO:0007669"/>
    <property type="project" value="TreeGrafter"/>
</dbReference>
<dbReference type="SMART" id="SM00719">
    <property type="entry name" value="Plus3"/>
    <property type="match status" value="1"/>
</dbReference>
<evidence type="ECO:0000256" key="6">
    <source>
        <dbReference type="SAM" id="MobiDB-lite"/>
    </source>
</evidence>
<dbReference type="InterPro" id="IPR036128">
    <property type="entry name" value="Plus3-like_sf"/>
</dbReference>
<feature type="region of interest" description="Disordered" evidence="6">
    <location>
        <begin position="558"/>
        <end position="578"/>
    </location>
</feature>
<evidence type="ECO:0000259" key="7">
    <source>
        <dbReference type="PROSITE" id="PS51360"/>
    </source>
</evidence>
<protein>
    <recommendedName>
        <fullName evidence="7">Plus3 domain-containing protein</fullName>
    </recommendedName>
</protein>
<dbReference type="FunFam" id="3.90.70.200:FF:000005">
    <property type="entry name" value="Related to Pol II transcription elongation factor"/>
    <property type="match status" value="1"/>
</dbReference>
<dbReference type="Gene3D" id="3.90.70.200">
    <property type="entry name" value="Plus-3 domain"/>
    <property type="match status" value="1"/>
</dbReference>
<dbReference type="Pfam" id="PF03126">
    <property type="entry name" value="Plus-3"/>
    <property type="match status" value="1"/>
</dbReference>
<evidence type="ECO:0000313" key="8">
    <source>
        <dbReference type="EMBL" id="THZ88904.1"/>
    </source>
</evidence>
<dbReference type="PANTHER" id="PTHR13115">
    <property type="entry name" value="RNA POLYMERASE-ASSOCIATED PROTEIN RTF1 HOMOLOG"/>
    <property type="match status" value="1"/>
</dbReference>
<sequence>MELCPLKYLPPHTSPAMSDNELDAELLALAGDDSSDDERTDNRAAQRSSPFEHAAQSSEPDRSPPRRGVAQKPKGRSSAAATRRRRKDDSEEEGEASPASSPRSLGSAAMDESDSEDGADFDQDAPLYPIEGKFRSEADRAEVMGMTEIRREEILAERAAEVERRVQDLQLKKILQQRKREQAGADKRKRKAAAADLDDEDQRKSSRPKVKASGPLEAYKREREMKGQQRNREDDRRRDRSPSRDDGDSDRDADGDSEVEWDEKPRAAASREEAPATLRDYERARIGRTNFAKVCFYPTFETSLKGCYTRVSIGVNRETGAPQYRMAQIKSFATGKPYQMEGLNGKPFVTDQYAVVAHGKAEKEWPFVACSDGSFTEIEFERYKTALSSDNLRLPSKKVLVAKLDDIHSLLEYQWTDEDIQRKINRTNALQAKFADYGREKIKKRREEAASRGDDTTVARCDAELASMSSGGSSKAQAAANAAKQNGKLAQQERLAALNRANRKANSEDVRKAQLAEKRVIQKAREEAAAKARREAEAAKAKLLSVPDDLFGDASDISRTGTPANGTASAGNVTPLPDKMKKTTLGGFKKKARDEDIIADMDLGIDIDI</sequence>
<feature type="compositionally biased region" description="Polar residues" evidence="6">
    <location>
        <begin position="558"/>
        <end position="572"/>
    </location>
</feature>
<evidence type="ECO:0000256" key="5">
    <source>
        <dbReference type="SAM" id="Coils"/>
    </source>
</evidence>
<dbReference type="GO" id="GO:0003677">
    <property type="term" value="F:DNA binding"/>
    <property type="evidence" value="ECO:0007669"/>
    <property type="project" value="InterPro"/>
</dbReference>
<comment type="subcellular location">
    <subcellularLocation>
        <location evidence="1">Nucleus</location>
    </subcellularLocation>
</comment>
<organism evidence="8 9">
    <name type="scientific">Aureobasidium pullulans</name>
    <name type="common">Black yeast</name>
    <name type="synonym">Pullularia pullulans</name>
    <dbReference type="NCBI Taxonomy" id="5580"/>
    <lineage>
        <taxon>Eukaryota</taxon>
        <taxon>Fungi</taxon>
        <taxon>Dikarya</taxon>
        <taxon>Ascomycota</taxon>
        <taxon>Pezizomycotina</taxon>
        <taxon>Dothideomycetes</taxon>
        <taxon>Dothideomycetidae</taxon>
        <taxon>Dothideales</taxon>
        <taxon>Saccotheciaceae</taxon>
        <taxon>Aureobasidium</taxon>
    </lineage>
</organism>
<dbReference type="SUPFAM" id="SSF159042">
    <property type="entry name" value="Plus3-like"/>
    <property type="match status" value="1"/>
</dbReference>
<feature type="compositionally biased region" description="Basic and acidic residues" evidence="6">
    <location>
        <begin position="218"/>
        <end position="254"/>
    </location>
</feature>
<dbReference type="PANTHER" id="PTHR13115:SF8">
    <property type="entry name" value="RNA POLYMERASE-ASSOCIATED PROTEIN RTF1 HOMOLOG"/>
    <property type="match status" value="1"/>
</dbReference>
<dbReference type="GO" id="GO:1990269">
    <property type="term" value="F:RNA polymerase II C-terminal domain phosphoserine binding"/>
    <property type="evidence" value="ECO:0007669"/>
    <property type="project" value="TreeGrafter"/>
</dbReference>
<dbReference type="EMBL" id="QZBT01000004">
    <property type="protein sequence ID" value="THZ88904.1"/>
    <property type="molecule type" value="Genomic_DNA"/>
</dbReference>
<dbReference type="PROSITE" id="PS51360">
    <property type="entry name" value="PLUS3"/>
    <property type="match status" value="1"/>
</dbReference>
<keyword evidence="2" id="KW-0805">Transcription regulation</keyword>
<keyword evidence="4" id="KW-0539">Nucleus</keyword>
<feature type="domain" description="Plus3" evidence="7">
    <location>
        <begin position="275"/>
        <end position="412"/>
    </location>
</feature>
<evidence type="ECO:0000256" key="4">
    <source>
        <dbReference type="ARBA" id="ARBA00023242"/>
    </source>
</evidence>